<dbReference type="OrthoDB" id="41577at10239"/>
<protein>
    <submittedName>
        <fullName evidence="1">Uncharacterized protein</fullName>
    </submittedName>
</protein>
<name>A0A0U3DIT7_9CAUD</name>
<accession>A0A0U3DIT7</accession>
<gene>
    <name evidence="1" type="ORF">SM1_023</name>
</gene>
<organism evidence="1 2">
    <name type="scientific">Pseudomonas phage SM1</name>
    <dbReference type="NCBI Taxonomy" id="1772332"/>
    <lineage>
        <taxon>Viruses</taxon>
        <taxon>Duplodnaviria</taxon>
        <taxon>Heunggongvirae</taxon>
        <taxon>Uroviricota</taxon>
        <taxon>Caudoviricetes</taxon>
        <taxon>Samunavirus</taxon>
        <taxon>Samunavirus SM1</taxon>
    </lineage>
</organism>
<evidence type="ECO:0000313" key="1">
    <source>
        <dbReference type="EMBL" id="ALT58016.1"/>
    </source>
</evidence>
<reference evidence="1 2" key="1">
    <citation type="submission" date="2015-12" db="EMBL/GenBank/DDBJ databases">
        <title>In silico genomic study of Pseudomonas phage SM1.</title>
        <authorList>
            <person name="Zawawi N.A.M."/>
            <person name="Mat-Arip Y."/>
            <person name="Wan-Jauhari W.K."/>
            <person name="Fauzi A.A."/>
            <person name="Yee F.J."/>
        </authorList>
    </citation>
    <scope>NUCLEOTIDE SEQUENCE [LARGE SCALE GENOMIC DNA]</scope>
</reference>
<evidence type="ECO:0000313" key="2">
    <source>
        <dbReference type="Proteomes" id="UP000224832"/>
    </source>
</evidence>
<dbReference type="Proteomes" id="UP000224832">
    <property type="component" value="Segment"/>
</dbReference>
<sequence length="69" mass="7983">MEHYKDPYFWVCVRAALSNSSFVENWARLHELELPRNGIEAAIDEATGRNSQIVELFLGDVKNLIYDRA</sequence>
<keyword evidence="2" id="KW-1185">Reference proteome</keyword>
<dbReference type="EMBL" id="KU245542">
    <property type="protein sequence ID" value="ALT58016.1"/>
    <property type="molecule type" value="Genomic_DNA"/>
</dbReference>
<proteinExistence type="predicted"/>